<organism evidence="2 3">
    <name type="scientific">Shewanella japonica</name>
    <dbReference type="NCBI Taxonomy" id="93973"/>
    <lineage>
        <taxon>Bacteria</taxon>
        <taxon>Pseudomonadati</taxon>
        <taxon>Pseudomonadota</taxon>
        <taxon>Gammaproteobacteria</taxon>
        <taxon>Alteromonadales</taxon>
        <taxon>Shewanellaceae</taxon>
        <taxon>Shewanella</taxon>
    </lineage>
</organism>
<gene>
    <name evidence="2" type="ORF">SJ2017_2099</name>
</gene>
<dbReference type="Pfam" id="PF10688">
    <property type="entry name" value="Imp-YgjV"/>
    <property type="match status" value="1"/>
</dbReference>
<keyword evidence="1" id="KW-0812">Transmembrane</keyword>
<feature type="transmembrane region" description="Helical" evidence="1">
    <location>
        <begin position="83"/>
        <end position="103"/>
    </location>
</feature>
<feature type="transmembrane region" description="Helical" evidence="1">
    <location>
        <begin position="143"/>
        <end position="166"/>
    </location>
</feature>
<evidence type="ECO:0000256" key="1">
    <source>
        <dbReference type="SAM" id="Phobius"/>
    </source>
</evidence>
<feature type="transmembrane region" description="Helical" evidence="1">
    <location>
        <begin position="38"/>
        <end position="60"/>
    </location>
</feature>
<evidence type="ECO:0000313" key="2">
    <source>
        <dbReference type="EMBL" id="ARD22397.1"/>
    </source>
</evidence>
<keyword evidence="1" id="KW-1133">Transmembrane helix</keyword>
<feature type="transmembrane region" description="Helical" evidence="1">
    <location>
        <begin position="110"/>
        <end position="131"/>
    </location>
</feature>
<keyword evidence="1" id="KW-0472">Membrane</keyword>
<dbReference type="EMBL" id="CP020472">
    <property type="protein sequence ID" value="ARD22397.1"/>
    <property type="molecule type" value="Genomic_DNA"/>
</dbReference>
<evidence type="ECO:0008006" key="4">
    <source>
        <dbReference type="Google" id="ProtNLM"/>
    </source>
</evidence>
<dbReference type="Proteomes" id="UP000191820">
    <property type="component" value="Chromosome"/>
</dbReference>
<sequence>MSEFAFNQLFFVQLLGFISMAIGWWANSQKQDCKFIHGNMLASILTAIHLGLLGSFLGIANQLVNVVRFRCCQQLGHTTKSELVPLMMSVTFSTVAILQGVMWAEHWSEWCAVFAAVVMSISLFYCKGMALRAAMLVSNALNLMLSIYLMSWSGILYQVMTITILAQSVFQQYKQIKLATNNDTISSNQALSQ</sequence>
<name>A0ABM6JJL1_9GAMM</name>
<feature type="transmembrane region" description="Helical" evidence="1">
    <location>
        <begin position="6"/>
        <end position="26"/>
    </location>
</feature>
<dbReference type="InterPro" id="IPR019629">
    <property type="entry name" value="Uncharacterised_HI1736/YgjV"/>
</dbReference>
<evidence type="ECO:0000313" key="3">
    <source>
        <dbReference type="Proteomes" id="UP000191820"/>
    </source>
</evidence>
<keyword evidence="3" id="KW-1185">Reference proteome</keyword>
<reference evidence="2 3" key="1">
    <citation type="submission" date="2017-03" db="EMBL/GenBank/DDBJ databases">
        <title>Genome sequencing of Shewanella japonica KCTC 22435.</title>
        <authorList>
            <person name="Kim K.M."/>
        </authorList>
    </citation>
    <scope>NUCLEOTIDE SEQUENCE [LARGE SCALE GENOMIC DNA]</scope>
    <source>
        <strain evidence="2 3">KCTC 22435</strain>
    </source>
</reference>
<protein>
    <recommendedName>
        <fullName evidence="4">YgjV family protein</fullName>
    </recommendedName>
</protein>
<proteinExistence type="predicted"/>
<accession>A0ABM6JJL1</accession>